<dbReference type="RefSeq" id="WP_128249305.1">
    <property type="nucleotide sequence ID" value="NZ_CP034951.1"/>
</dbReference>
<dbReference type="InterPro" id="IPR017853">
    <property type="entry name" value="GH"/>
</dbReference>
<reference evidence="1 2" key="1">
    <citation type="submission" date="2019-01" db="EMBL/GenBank/DDBJ databases">
        <title>Complete genome sequencing of Aequorivita sp. H23M31.</title>
        <authorList>
            <person name="Bae J.-W."/>
        </authorList>
    </citation>
    <scope>NUCLEOTIDE SEQUENCE [LARGE SCALE GENOMIC DNA]</scope>
    <source>
        <strain evidence="1 2">H23M31</strain>
    </source>
</reference>
<dbReference type="AlphaFoldDB" id="A0A410G0W0"/>
<evidence type="ECO:0000313" key="2">
    <source>
        <dbReference type="Proteomes" id="UP000285517"/>
    </source>
</evidence>
<sequence length="387" mass="44349">MELKFNSFFMGGFECADQINRSGERVNLMKETKHDVWVKQDYQLLEGIGVKVVREGVCWSRAETAPYIFDFSYLIPFYEAAKEMGFQIIWDMCHFGYPDGLIPTHPQFTSRFVALCEAFSIFHSQQTTEPLMVVPINEISFLSWHSGDVRGTVPFAINSGDDIKYHLCKAAIEGAKRLKEIDPTCILFIIEPLIKIHAADDSISAAELALMNHNQFKSMDVLLGIAIPELGGSRNLFDFLGFNYYYNNQWDHKNERIPWPEIPGKPMTPLSHLLLMAYNRYSMPVLLTETGHFGVGRDLWLKKITLECMEAMDLGVDLRGICIYPIIDRPDWDDLTLYSKSGIWDLGENKERIGDSGYLQAFKECDEMIERFLHPTKSSLNLLNVDK</sequence>
<dbReference type="OrthoDB" id="9816564at2"/>
<evidence type="ECO:0000313" key="1">
    <source>
        <dbReference type="EMBL" id="QAA80912.1"/>
    </source>
</evidence>
<keyword evidence="2" id="KW-1185">Reference proteome</keyword>
<organism evidence="1 2">
    <name type="scientific">Aequorivita ciconiae</name>
    <dbReference type="NCBI Taxonomy" id="2494375"/>
    <lineage>
        <taxon>Bacteria</taxon>
        <taxon>Pseudomonadati</taxon>
        <taxon>Bacteroidota</taxon>
        <taxon>Flavobacteriia</taxon>
        <taxon>Flavobacteriales</taxon>
        <taxon>Flavobacteriaceae</taxon>
        <taxon>Aequorivita</taxon>
    </lineage>
</organism>
<gene>
    <name evidence="1" type="ORF">EI546_03840</name>
</gene>
<dbReference type="KEGG" id="aev:EI546_03840"/>
<dbReference type="Proteomes" id="UP000285517">
    <property type="component" value="Chromosome"/>
</dbReference>
<dbReference type="SUPFAM" id="SSF51445">
    <property type="entry name" value="(Trans)glycosidases"/>
    <property type="match status" value="1"/>
</dbReference>
<name>A0A410G0W0_9FLAO</name>
<protein>
    <submittedName>
        <fullName evidence="1">Uncharacterized protein</fullName>
    </submittedName>
</protein>
<accession>A0A410G0W0</accession>
<dbReference type="EMBL" id="CP034951">
    <property type="protein sequence ID" value="QAA80912.1"/>
    <property type="molecule type" value="Genomic_DNA"/>
</dbReference>
<dbReference type="Gene3D" id="3.20.20.80">
    <property type="entry name" value="Glycosidases"/>
    <property type="match status" value="1"/>
</dbReference>
<proteinExistence type="predicted"/>